<evidence type="ECO:0000256" key="6">
    <source>
        <dbReference type="ARBA" id="ARBA00023136"/>
    </source>
</evidence>
<dbReference type="EMBL" id="JAALLS010000007">
    <property type="protein sequence ID" value="NGP88146.1"/>
    <property type="molecule type" value="Genomic_DNA"/>
</dbReference>
<dbReference type="PANTHER" id="PTHR33508">
    <property type="entry name" value="UPF0056 MEMBRANE PROTEIN YHCE"/>
    <property type="match status" value="1"/>
</dbReference>
<protein>
    <recommendedName>
        <fullName evidence="7">UPF0056 membrane protein</fullName>
    </recommendedName>
</protein>
<dbReference type="RefSeq" id="WP_165267573.1">
    <property type="nucleotide sequence ID" value="NZ_JAALLS010000007.1"/>
</dbReference>
<keyword evidence="3" id="KW-1003">Cell membrane</keyword>
<evidence type="ECO:0000256" key="4">
    <source>
        <dbReference type="ARBA" id="ARBA00022692"/>
    </source>
</evidence>
<sequence length="198" mass="21375">MDIPAYLNALTGLFVIIDPIGAALIFHSLVPPGEKRHRRIMAFKAIIISAVLLVVFGNYGEPLLEQLGISIHALRISGGLLLFYTAFNMVTEEIEYTKAEKKKDISVFPMSIPLLAGPGSLTLSILLFSKSGEASADIAVTAAILSIFALTLLLMLISKYLKKIIGKTGDEILRRFLGVILAALAIQFVYDGIANITG</sequence>
<reference evidence="8 9" key="1">
    <citation type="submission" date="2020-02" db="EMBL/GenBank/DDBJ databases">
        <title>Aliifodinibius halophilus 2W32, complete genome.</title>
        <authorList>
            <person name="Li Y."/>
            <person name="Wu S."/>
        </authorList>
    </citation>
    <scope>NUCLEOTIDE SEQUENCE [LARGE SCALE GENOMIC DNA]</scope>
    <source>
        <strain evidence="8 9">2W32</strain>
    </source>
</reference>
<comment type="caution">
    <text evidence="8">The sequence shown here is derived from an EMBL/GenBank/DDBJ whole genome shotgun (WGS) entry which is preliminary data.</text>
</comment>
<evidence type="ECO:0000313" key="8">
    <source>
        <dbReference type="EMBL" id="NGP88146.1"/>
    </source>
</evidence>
<dbReference type="Proteomes" id="UP000479132">
    <property type="component" value="Unassembled WGS sequence"/>
</dbReference>
<evidence type="ECO:0000256" key="1">
    <source>
        <dbReference type="ARBA" id="ARBA00004651"/>
    </source>
</evidence>
<dbReference type="AlphaFoldDB" id="A0A6M1SXK9"/>
<feature type="transmembrane region" description="Helical" evidence="7">
    <location>
        <begin position="66"/>
        <end position="87"/>
    </location>
</feature>
<dbReference type="GO" id="GO:0005886">
    <property type="term" value="C:plasma membrane"/>
    <property type="evidence" value="ECO:0007669"/>
    <property type="project" value="UniProtKB-SubCell"/>
</dbReference>
<feature type="transmembrane region" description="Helical" evidence="7">
    <location>
        <begin position="172"/>
        <end position="190"/>
    </location>
</feature>
<evidence type="ECO:0000256" key="5">
    <source>
        <dbReference type="ARBA" id="ARBA00022989"/>
    </source>
</evidence>
<feature type="transmembrane region" description="Helical" evidence="7">
    <location>
        <begin position="42"/>
        <end position="60"/>
    </location>
</feature>
<keyword evidence="6 7" id="KW-0472">Membrane</keyword>
<evidence type="ECO:0000256" key="3">
    <source>
        <dbReference type="ARBA" id="ARBA00022475"/>
    </source>
</evidence>
<proteinExistence type="inferred from homology"/>
<feature type="transmembrane region" description="Helical" evidence="7">
    <location>
        <begin position="107"/>
        <end position="128"/>
    </location>
</feature>
<organism evidence="8 9">
    <name type="scientific">Fodinibius halophilus</name>
    <dbReference type="NCBI Taxonomy" id="1736908"/>
    <lineage>
        <taxon>Bacteria</taxon>
        <taxon>Pseudomonadati</taxon>
        <taxon>Balneolota</taxon>
        <taxon>Balneolia</taxon>
        <taxon>Balneolales</taxon>
        <taxon>Balneolaceae</taxon>
        <taxon>Fodinibius</taxon>
    </lineage>
</organism>
<feature type="transmembrane region" description="Helical" evidence="7">
    <location>
        <begin position="6"/>
        <end position="30"/>
    </location>
</feature>
<evidence type="ECO:0000256" key="7">
    <source>
        <dbReference type="RuleBase" id="RU362048"/>
    </source>
</evidence>
<comment type="similarity">
    <text evidence="2 7">Belongs to the UPF0056 (MarC) family.</text>
</comment>
<accession>A0A6M1SXK9</accession>
<keyword evidence="9" id="KW-1185">Reference proteome</keyword>
<evidence type="ECO:0000313" key="9">
    <source>
        <dbReference type="Proteomes" id="UP000479132"/>
    </source>
</evidence>
<dbReference type="InterPro" id="IPR002771">
    <property type="entry name" value="Multi_antbiot-R_MarC"/>
</dbReference>
<feature type="transmembrane region" description="Helical" evidence="7">
    <location>
        <begin position="140"/>
        <end position="160"/>
    </location>
</feature>
<dbReference type="NCBIfam" id="TIGR00427">
    <property type="entry name" value="NAAT family transporter"/>
    <property type="match status" value="1"/>
</dbReference>
<name>A0A6M1SXK9_9BACT</name>
<keyword evidence="5 7" id="KW-1133">Transmembrane helix</keyword>
<evidence type="ECO:0000256" key="2">
    <source>
        <dbReference type="ARBA" id="ARBA00009784"/>
    </source>
</evidence>
<gene>
    <name evidence="8" type="ORF">G3569_07255</name>
</gene>
<dbReference type="Pfam" id="PF01914">
    <property type="entry name" value="MarC"/>
    <property type="match status" value="1"/>
</dbReference>
<comment type="subcellular location">
    <subcellularLocation>
        <location evidence="1 7">Cell membrane</location>
        <topology evidence="1 7">Multi-pass membrane protein</topology>
    </subcellularLocation>
</comment>
<keyword evidence="4 7" id="KW-0812">Transmembrane</keyword>
<dbReference type="PANTHER" id="PTHR33508:SF1">
    <property type="entry name" value="UPF0056 MEMBRANE PROTEIN YHCE"/>
    <property type="match status" value="1"/>
</dbReference>